<evidence type="ECO:0000313" key="2">
    <source>
        <dbReference type="EMBL" id="SDY31798.1"/>
    </source>
</evidence>
<dbReference type="PANTHER" id="PTHR35796:SF3">
    <property type="entry name" value="BHLH DOMAIN-CONTAINING PROTEIN"/>
    <property type="match status" value="1"/>
</dbReference>
<dbReference type="EMBL" id="FNOK01000024">
    <property type="protein sequence ID" value="SDY31798.1"/>
    <property type="molecule type" value="Genomic_DNA"/>
</dbReference>
<dbReference type="Pfam" id="PF08000">
    <property type="entry name" value="bPH_1"/>
    <property type="match status" value="1"/>
</dbReference>
<dbReference type="RefSeq" id="WP_093269121.1">
    <property type="nucleotide sequence ID" value="NZ_FNOK01000024.1"/>
</dbReference>
<keyword evidence="3" id="KW-1185">Reference proteome</keyword>
<feature type="domain" description="Bacterial Pleckstrin homology" evidence="1">
    <location>
        <begin position="2"/>
        <end position="123"/>
    </location>
</feature>
<reference evidence="3" key="1">
    <citation type="submission" date="2016-10" db="EMBL/GenBank/DDBJ databases">
        <authorList>
            <person name="Varghese N."/>
            <person name="Submissions S."/>
        </authorList>
    </citation>
    <scope>NUCLEOTIDE SEQUENCE [LARGE SCALE GENOMIC DNA]</scope>
    <source>
        <strain evidence="3">CGMCC 4.3530</strain>
    </source>
</reference>
<dbReference type="Gene3D" id="2.30.29.50">
    <property type="entry name" value="Bacterial Pleckstrin homology domain"/>
    <property type="match status" value="1"/>
</dbReference>
<evidence type="ECO:0000313" key="3">
    <source>
        <dbReference type="Proteomes" id="UP000199529"/>
    </source>
</evidence>
<dbReference type="SUPFAM" id="SSF50729">
    <property type="entry name" value="PH domain-like"/>
    <property type="match status" value="1"/>
</dbReference>
<dbReference type="AlphaFoldDB" id="A0A1H3IX75"/>
<dbReference type="InterPro" id="IPR037063">
    <property type="entry name" value="PHb_sf"/>
</dbReference>
<dbReference type="OrthoDB" id="3199551at2"/>
<organism evidence="2 3">
    <name type="scientific">Saccharopolyspora shandongensis</name>
    <dbReference type="NCBI Taxonomy" id="418495"/>
    <lineage>
        <taxon>Bacteria</taxon>
        <taxon>Bacillati</taxon>
        <taxon>Actinomycetota</taxon>
        <taxon>Actinomycetes</taxon>
        <taxon>Pseudonocardiales</taxon>
        <taxon>Pseudonocardiaceae</taxon>
        <taxon>Saccharopolyspora</taxon>
    </lineage>
</organism>
<accession>A0A1H3IX75</accession>
<dbReference type="PANTHER" id="PTHR35796">
    <property type="entry name" value="HYPOTHETICAL CYTOSOLIC PROTEIN"/>
    <property type="match status" value="1"/>
</dbReference>
<dbReference type="CDD" id="cd13225">
    <property type="entry name" value="PH-like_bacteria"/>
    <property type="match status" value="1"/>
</dbReference>
<dbReference type="InterPro" id="IPR012544">
    <property type="entry name" value="PHb"/>
</dbReference>
<sequence>MGLFDGIMGNASRVDPRAATKEFGRLLAQGEEVHAAYQLIRDSFLFTDRRLVLVDKQGMTGRKVEYHSIPYRSITHFSVETAGTFDLDAELKIWLSGTAEPITKQFGKGVDVYEVQALMSAYVSR</sequence>
<gene>
    <name evidence="2" type="ORF">SAMN05216215_102436</name>
</gene>
<evidence type="ECO:0000259" key="1">
    <source>
        <dbReference type="Pfam" id="PF08000"/>
    </source>
</evidence>
<name>A0A1H3IX75_9PSEU</name>
<protein>
    <submittedName>
        <fullName evidence="2">PH domain-containing protein</fullName>
    </submittedName>
</protein>
<dbReference type="Proteomes" id="UP000199529">
    <property type="component" value="Unassembled WGS sequence"/>
</dbReference>
<proteinExistence type="predicted"/>